<dbReference type="EMBL" id="JACEIK010000468">
    <property type="protein sequence ID" value="MCD7457659.1"/>
    <property type="molecule type" value="Genomic_DNA"/>
</dbReference>
<accession>A0ABS8SGH7</accession>
<feature type="non-terminal residue" evidence="1">
    <location>
        <position position="1"/>
    </location>
</feature>
<evidence type="ECO:0000313" key="1">
    <source>
        <dbReference type="EMBL" id="MCD7457659.1"/>
    </source>
</evidence>
<evidence type="ECO:0000313" key="2">
    <source>
        <dbReference type="Proteomes" id="UP000823775"/>
    </source>
</evidence>
<protein>
    <submittedName>
        <fullName evidence="1">Uncharacterized protein</fullName>
    </submittedName>
</protein>
<name>A0ABS8SGH7_DATST</name>
<organism evidence="1 2">
    <name type="scientific">Datura stramonium</name>
    <name type="common">Jimsonweed</name>
    <name type="synonym">Common thornapple</name>
    <dbReference type="NCBI Taxonomy" id="4076"/>
    <lineage>
        <taxon>Eukaryota</taxon>
        <taxon>Viridiplantae</taxon>
        <taxon>Streptophyta</taxon>
        <taxon>Embryophyta</taxon>
        <taxon>Tracheophyta</taxon>
        <taxon>Spermatophyta</taxon>
        <taxon>Magnoliopsida</taxon>
        <taxon>eudicotyledons</taxon>
        <taxon>Gunneridae</taxon>
        <taxon>Pentapetalae</taxon>
        <taxon>asterids</taxon>
        <taxon>lamiids</taxon>
        <taxon>Solanales</taxon>
        <taxon>Solanaceae</taxon>
        <taxon>Solanoideae</taxon>
        <taxon>Datureae</taxon>
        <taxon>Datura</taxon>
    </lineage>
</organism>
<keyword evidence="2" id="KW-1185">Reference proteome</keyword>
<feature type="non-terminal residue" evidence="1">
    <location>
        <position position="144"/>
    </location>
</feature>
<comment type="caution">
    <text evidence="1">The sequence shown here is derived from an EMBL/GenBank/DDBJ whole genome shotgun (WGS) entry which is preliminary data.</text>
</comment>
<proteinExistence type="predicted"/>
<sequence length="144" mass="16341">KQEAKVDKEIGQVWCSAMEAVSCYHRGSILPRRNFYLISSGGARWNSVTEPKIRVYLRPTLKIITWKLRSSESPRQGRGTELMLRDTLRSTLPVIPGKFITCINSTLRFYFKVSDILSKNVDSVQLVSHLHASARGRTSSKMAK</sequence>
<reference evidence="1 2" key="1">
    <citation type="journal article" date="2021" name="BMC Genomics">
        <title>Datura genome reveals duplications of psychoactive alkaloid biosynthetic genes and high mutation rate following tissue culture.</title>
        <authorList>
            <person name="Rajewski A."/>
            <person name="Carter-House D."/>
            <person name="Stajich J."/>
            <person name="Litt A."/>
        </authorList>
    </citation>
    <scope>NUCLEOTIDE SEQUENCE [LARGE SCALE GENOMIC DNA]</scope>
    <source>
        <strain evidence="1">AR-01</strain>
    </source>
</reference>
<dbReference type="Proteomes" id="UP000823775">
    <property type="component" value="Unassembled WGS sequence"/>
</dbReference>
<gene>
    <name evidence="1" type="ORF">HAX54_035692</name>
</gene>